<keyword evidence="4" id="KW-0547">Nucleotide-binding</keyword>
<dbReference type="InterPro" id="IPR037607">
    <property type="entry name" value="DGK"/>
</dbReference>
<dbReference type="InterPro" id="IPR017438">
    <property type="entry name" value="ATP-NAD_kinase_N"/>
</dbReference>
<dbReference type="InterPro" id="IPR016064">
    <property type="entry name" value="NAD/diacylglycerol_kinase_sf"/>
</dbReference>
<reference evidence="9" key="1">
    <citation type="submission" date="2023-08" db="EMBL/GenBank/DDBJ databases">
        <authorList>
            <person name="Chen Y."/>
            <person name="Shah S."/>
            <person name="Dougan E. K."/>
            <person name="Thang M."/>
            <person name="Chan C."/>
        </authorList>
    </citation>
    <scope>NUCLEOTIDE SEQUENCE</scope>
</reference>
<dbReference type="EC" id="2.7.1.107" evidence="2"/>
<dbReference type="InterPro" id="IPR000756">
    <property type="entry name" value="Diacylglycerol_kin_accessory"/>
</dbReference>
<gene>
    <name evidence="9" type="ORF">EVOR1521_LOCUS20085</name>
</gene>
<dbReference type="GO" id="GO:0005524">
    <property type="term" value="F:ATP binding"/>
    <property type="evidence" value="ECO:0007669"/>
    <property type="project" value="UniProtKB-KW"/>
</dbReference>
<evidence type="ECO:0000256" key="5">
    <source>
        <dbReference type="ARBA" id="ARBA00022777"/>
    </source>
</evidence>
<keyword evidence="10" id="KW-1185">Reference proteome</keyword>
<evidence type="ECO:0000256" key="7">
    <source>
        <dbReference type="SAM" id="SignalP"/>
    </source>
</evidence>
<protein>
    <recommendedName>
        <fullName evidence="2">diacylglycerol kinase (ATP)</fullName>
        <ecNumber evidence="2">2.7.1.107</ecNumber>
    </recommendedName>
</protein>
<proteinExistence type="inferred from homology"/>
<evidence type="ECO:0000313" key="9">
    <source>
        <dbReference type="EMBL" id="CAJ1395710.1"/>
    </source>
</evidence>
<feature type="signal peptide" evidence="7">
    <location>
        <begin position="1"/>
        <end position="18"/>
    </location>
</feature>
<dbReference type="SMART" id="SM00046">
    <property type="entry name" value="DAGKc"/>
    <property type="match status" value="1"/>
</dbReference>
<name>A0AA36IXF2_9DINO</name>
<keyword evidence="3" id="KW-0808">Transferase</keyword>
<dbReference type="GO" id="GO:0007200">
    <property type="term" value="P:phospholipase C-activating G protein-coupled receptor signaling pathway"/>
    <property type="evidence" value="ECO:0007669"/>
    <property type="project" value="InterPro"/>
</dbReference>
<evidence type="ECO:0000256" key="1">
    <source>
        <dbReference type="ARBA" id="ARBA00009280"/>
    </source>
</evidence>
<sequence>MRFILLAAQLILLDATQSAVTVGLDAFGIEVKITPDVSKDGDEGVECREDWQCPMARPICDRARLLCEDLYYFNSSRGSCVCDSPHDCDFEEILTQEVLSNVSDCVFACKVTPECRAFQGRYIPNSHKSNFSCQLLRALSSSSTPATLTGDGQGDQYCYRKPDRSSECTHHLACLTSSGHFCCPDRHGEMLACCSSPSTIQAGGIVTTVTLIMLLALSTFFNCRTCGKSAIATPASDVPGSTDISFPGEIRGQKISYTDYAELRQAMDTAGRFVIAFVNLGSGDQSGKRFEELFRVLLGASGRVCKLPRDLDSGLNQAAEILRRNEEVAILACGGDGTVTWILSELNERKDRVFQGIMMPPVGIIPLGTGNDLARSLGWGPVLSDNFQLPCYVHRALRSETVLLDQWQLTLRPSHLLPPSLRQRGTVEFVGYFTNYFSVGMDACTSYEVGRVRSSPVGRCCFRLRCMPPCRFIHGGLLCYGLNGPNCARCLCCRTRALNEDLEVRFDNEDTAFAFKGQVRQFTLTNLNSYGAGMCLYGKTTMDTQVSPNDGKLEVFTREGPYGVIGMTLSKKIMKVPCADIPILRQPRRVEMELKKGQHFQMDGEAWVLNAACTAVVEWYSKVRMLCPGEDGLSAGDWSGSQTRNFWEGRRGTGVVSEQELCRPDT</sequence>
<evidence type="ECO:0000256" key="3">
    <source>
        <dbReference type="ARBA" id="ARBA00022679"/>
    </source>
</evidence>
<dbReference type="Pfam" id="PF00781">
    <property type="entry name" value="DAGK_cat"/>
    <property type="match status" value="1"/>
</dbReference>
<dbReference type="EMBL" id="CAUJNA010003207">
    <property type="protein sequence ID" value="CAJ1395710.1"/>
    <property type="molecule type" value="Genomic_DNA"/>
</dbReference>
<keyword evidence="7" id="KW-0732">Signal</keyword>
<comment type="caution">
    <text evidence="9">The sequence shown here is derived from an EMBL/GenBank/DDBJ whole genome shotgun (WGS) entry which is preliminary data.</text>
</comment>
<dbReference type="SUPFAM" id="SSF111331">
    <property type="entry name" value="NAD kinase/diacylglycerol kinase-like"/>
    <property type="match status" value="1"/>
</dbReference>
<keyword evidence="5" id="KW-0418">Kinase</keyword>
<organism evidence="9 10">
    <name type="scientific">Effrenium voratum</name>
    <dbReference type="NCBI Taxonomy" id="2562239"/>
    <lineage>
        <taxon>Eukaryota</taxon>
        <taxon>Sar</taxon>
        <taxon>Alveolata</taxon>
        <taxon>Dinophyceae</taxon>
        <taxon>Suessiales</taxon>
        <taxon>Symbiodiniaceae</taxon>
        <taxon>Effrenium</taxon>
    </lineage>
</organism>
<dbReference type="Gene3D" id="2.60.200.40">
    <property type="match status" value="1"/>
</dbReference>
<feature type="domain" description="DAGKc" evidence="8">
    <location>
        <begin position="269"/>
        <end position="413"/>
    </location>
</feature>
<dbReference type="Proteomes" id="UP001178507">
    <property type="component" value="Unassembled WGS sequence"/>
</dbReference>
<dbReference type="PROSITE" id="PS50146">
    <property type="entry name" value="DAGK"/>
    <property type="match status" value="1"/>
</dbReference>
<dbReference type="InterPro" id="IPR001206">
    <property type="entry name" value="Diacylglycerol_kinase_cat_dom"/>
</dbReference>
<accession>A0AA36IXF2</accession>
<evidence type="ECO:0000259" key="8">
    <source>
        <dbReference type="PROSITE" id="PS50146"/>
    </source>
</evidence>
<dbReference type="Gene3D" id="3.40.50.10330">
    <property type="entry name" value="Probable inorganic polyphosphate/atp-NAD kinase, domain 1"/>
    <property type="match status" value="1"/>
</dbReference>
<evidence type="ECO:0000256" key="6">
    <source>
        <dbReference type="ARBA" id="ARBA00022840"/>
    </source>
</evidence>
<evidence type="ECO:0000256" key="2">
    <source>
        <dbReference type="ARBA" id="ARBA00012133"/>
    </source>
</evidence>
<dbReference type="Pfam" id="PF00609">
    <property type="entry name" value="DAGK_acc"/>
    <property type="match status" value="1"/>
</dbReference>
<dbReference type="PANTHER" id="PTHR11255">
    <property type="entry name" value="DIACYLGLYCEROL KINASE"/>
    <property type="match status" value="1"/>
</dbReference>
<evidence type="ECO:0000256" key="4">
    <source>
        <dbReference type="ARBA" id="ARBA00022741"/>
    </source>
</evidence>
<keyword evidence="6" id="KW-0067">ATP-binding</keyword>
<dbReference type="GO" id="GO:0016020">
    <property type="term" value="C:membrane"/>
    <property type="evidence" value="ECO:0007669"/>
    <property type="project" value="TreeGrafter"/>
</dbReference>
<dbReference type="GO" id="GO:0004143">
    <property type="term" value="F:ATP-dependent diacylglycerol kinase activity"/>
    <property type="evidence" value="ECO:0007669"/>
    <property type="project" value="UniProtKB-EC"/>
</dbReference>
<dbReference type="AlphaFoldDB" id="A0AA36IXF2"/>
<comment type="similarity">
    <text evidence="1">Belongs to the eukaryotic diacylglycerol kinase family.</text>
</comment>
<evidence type="ECO:0000313" key="10">
    <source>
        <dbReference type="Proteomes" id="UP001178507"/>
    </source>
</evidence>
<feature type="chain" id="PRO_5041467553" description="diacylglycerol kinase (ATP)" evidence="7">
    <location>
        <begin position="19"/>
        <end position="666"/>
    </location>
</feature>